<comment type="similarity">
    <text evidence="2 9">Belongs to the uroporphyrinogen-III synthase family.</text>
</comment>
<dbReference type="OrthoDB" id="9787650at2"/>
<evidence type="ECO:0000256" key="7">
    <source>
        <dbReference type="ARBA" id="ARBA00040167"/>
    </source>
</evidence>
<dbReference type="SUPFAM" id="SSF69618">
    <property type="entry name" value="HemD-like"/>
    <property type="match status" value="1"/>
</dbReference>
<name>F5RHP6_METUF</name>
<evidence type="ECO:0000256" key="2">
    <source>
        <dbReference type="ARBA" id="ARBA00008133"/>
    </source>
</evidence>
<protein>
    <recommendedName>
        <fullName evidence="7 9">Uroporphyrinogen-III synthase</fullName>
        <ecNumber evidence="3 9">4.2.1.75</ecNumber>
    </recommendedName>
</protein>
<dbReference type="AlphaFoldDB" id="F5RHP6"/>
<evidence type="ECO:0000313" key="11">
    <source>
        <dbReference type="EMBL" id="EGK69878.1"/>
    </source>
</evidence>
<dbReference type="GO" id="GO:0004852">
    <property type="term" value="F:uroporphyrinogen-III synthase activity"/>
    <property type="evidence" value="ECO:0007669"/>
    <property type="project" value="UniProtKB-UniRule"/>
</dbReference>
<dbReference type="PANTHER" id="PTHR38042">
    <property type="entry name" value="UROPORPHYRINOGEN-III SYNTHASE, CHLOROPLASTIC"/>
    <property type="match status" value="1"/>
</dbReference>
<dbReference type="GO" id="GO:0006782">
    <property type="term" value="P:protoporphyrinogen IX biosynthetic process"/>
    <property type="evidence" value="ECO:0007669"/>
    <property type="project" value="UniProtKB-UniRule"/>
</dbReference>
<sequence>MKDRGALAGCGVLVSRPRAQAAALADALRAAGGEPFEFPLIDIEALADMSAVAAADLDGAALAVFVSANAVRHALDTILPLRDWPAALPAATVGEQSAQALRTRGIARVITPQHRYDSEALLELPELSAAALAGRRVLIFRGDGGRELLGDTLRARGATVEFITCYRRLPPGDGAPLCAALRAGRLHALTITSSESLRNLAALPGLDCLDALQALPLFAPHARIAEQARERGFRRVIETAPADTGLLAGLTDYFSSHPCDPKRTT</sequence>
<dbReference type="InterPro" id="IPR036108">
    <property type="entry name" value="4pyrrol_syn_uPrphyn_synt_sf"/>
</dbReference>
<dbReference type="Gene3D" id="3.40.50.10090">
    <property type="match status" value="2"/>
</dbReference>
<dbReference type="Proteomes" id="UP000005019">
    <property type="component" value="Unassembled WGS sequence"/>
</dbReference>
<reference evidence="11 12" key="1">
    <citation type="journal article" date="2011" name="J. Bacteriol.">
        <title>Genome sequence of Methyloversatilis universalis FAM5T, a methylotrophic representative of the order Rhodocyclales.</title>
        <authorList>
            <person name="Kittichotirat W."/>
            <person name="Good N.M."/>
            <person name="Hall R."/>
            <person name="Bringel F."/>
            <person name="Lajus A."/>
            <person name="Medigue C."/>
            <person name="Smalley N.E."/>
            <person name="Beck D."/>
            <person name="Bumgarner R."/>
            <person name="Vuilleumier S."/>
            <person name="Kalyuzhnaya M.G."/>
        </authorList>
    </citation>
    <scope>NUCLEOTIDE SEQUENCE [LARGE SCALE GENOMIC DNA]</scope>
    <source>
        <strain evidence="12">ATCC BAA-1314 / JCM 13912 / FAM5</strain>
    </source>
</reference>
<organism evidence="11 12">
    <name type="scientific">Methyloversatilis universalis (strain ATCC BAA-1314 / DSM 25237 / JCM 13912 / CCUG 52030 / FAM5)</name>
    <dbReference type="NCBI Taxonomy" id="1000565"/>
    <lineage>
        <taxon>Bacteria</taxon>
        <taxon>Pseudomonadati</taxon>
        <taxon>Pseudomonadota</taxon>
        <taxon>Betaproteobacteria</taxon>
        <taxon>Nitrosomonadales</taxon>
        <taxon>Sterolibacteriaceae</taxon>
        <taxon>Methyloversatilis</taxon>
    </lineage>
</organism>
<evidence type="ECO:0000256" key="6">
    <source>
        <dbReference type="ARBA" id="ARBA00037589"/>
    </source>
</evidence>
<evidence type="ECO:0000256" key="3">
    <source>
        <dbReference type="ARBA" id="ARBA00013109"/>
    </source>
</evidence>
<keyword evidence="12" id="KW-1185">Reference proteome</keyword>
<feature type="domain" description="Tetrapyrrole biosynthesis uroporphyrinogen III synthase" evidence="10">
    <location>
        <begin position="23"/>
        <end position="246"/>
    </location>
</feature>
<evidence type="ECO:0000259" key="10">
    <source>
        <dbReference type="Pfam" id="PF02602"/>
    </source>
</evidence>
<evidence type="ECO:0000256" key="4">
    <source>
        <dbReference type="ARBA" id="ARBA00023239"/>
    </source>
</evidence>
<dbReference type="InterPro" id="IPR003754">
    <property type="entry name" value="4pyrrol_synth_uPrphyn_synth"/>
</dbReference>
<dbReference type="InterPro" id="IPR039793">
    <property type="entry name" value="UROS/Hem4"/>
</dbReference>
<evidence type="ECO:0000313" key="12">
    <source>
        <dbReference type="Proteomes" id="UP000005019"/>
    </source>
</evidence>
<dbReference type="eggNOG" id="COG1587">
    <property type="taxonomic scope" value="Bacteria"/>
</dbReference>
<keyword evidence="5 9" id="KW-0627">Porphyrin biosynthesis</keyword>
<keyword evidence="4 9" id="KW-0456">Lyase</keyword>
<comment type="function">
    <text evidence="6 9">Catalyzes cyclization of the linear tetrapyrrole, hydroxymethylbilane, to the macrocyclic uroporphyrinogen III.</text>
</comment>
<gene>
    <name evidence="11" type="ORF">METUNv1_03844</name>
</gene>
<dbReference type="GO" id="GO:0006780">
    <property type="term" value="P:uroporphyrinogen III biosynthetic process"/>
    <property type="evidence" value="ECO:0007669"/>
    <property type="project" value="UniProtKB-UniRule"/>
</dbReference>
<dbReference type="Pfam" id="PF02602">
    <property type="entry name" value="HEM4"/>
    <property type="match status" value="1"/>
</dbReference>
<dbReference type="UniPathway" id="UPA00251">
    <property type="reaction ID" value="UER00320"/>
</dbReference>
<comment type="caution">
    <text evidence="11">The sequence shown here is derived from an EMBL/GenBank/DDBJ whole genome shotgun (WGS) entry which is preliminary data.</text>
</comment>
<dbReference type="CDD" id="cd06578">
    <property type="entry name" value="HemD"/>
    <property type="match status" value="1"/>
</dbReference>
<evidence type="ECO:0000256" key="5">
    <source>
        <dbReference type="ARBA" id="ARBA00023244"/>
    </source>
</evidence>
<dbReference type="EMBL" id="AFHG01000059">
    <property type="protein sequence ID" value="EGK69878.1"/>
    <property type="molecule type" value="Genomic_DNA"/>
</dbReference>
<dbReference type="EC" id="4.2.1.75" evidence="3 9"/>
<evidence type="ECO:0000256" key="1">
    <source>
        <dbReference type="ARBA" id="ARBA00004772"/>
    </source>
</evidence>
<comment type="catalytic activity">
    <reaction evidence="8 9">
        <text>hydroxymethylbilane = uroporphyrinogen III + H2O</text>
        <dbReference type="Rhea" id="RHEA:18965"/>
        <dbReference type="ChEBI" id="CHEBI:15377"/>
        <dbReference type="ChEBI" id="CHEBI:57308"/>
        <dbReference type="ChEBI" id="CHEBI:57845"/>
        <dbReference type="EC" id="4.2.1.75"/>
    </reaction>
</comment>
<evidence type="ECO:0000256" key="9">
    <source>
        <dbReference type="RuleBase" id="RU366031"/>
    </source>
</evidence>
<dbReference type="RefSeq" id="WP_008064515.1">
    <property type="nucleotide sequence ID" value="NZ_AFHG01000059.1"/>
</dbReference>
<proteinExistence type="inferred from homology"/>
<dbReference type="PANTHER" id="PTHR38042:SF1">
    <property type="entry name" value="UROPORPHYRINOGEN-III SYNTHASE, CHLOROPLASTIC"/>
    <property type="match status" value="1"/>
</dbReference>
<evidence type="ECO:0000256" key="8">
    <source>
        <dbReference type="ARBA" id="ARBA00048617"/>
    </source>
</evidence>
<dbReference type="STRING" id="1000565.METUNv1_03844"/>
<comment type="pathway">
    <text evidence="1 9">Porphyrin-containing compound metabolism; protoporphyrin-IX biosynthesis; coproporphyrinogen-III from 5-aminolevulinate: step 3/4.</text>
</comment>
<accession>F5RHP6</accession>